<name>A0A506UB12_9HYPH</name>
<reference evidence="9 10" key="1">
    <citation type="submission" date="2019-06" db="EMBL/GenBank/DDBJ databases">
        <authorList>
            <person name="Li M."/>
        </authorList>
    </citation>
    <scope>NUCLEOTIDE SEQUENCE [LARGE SCALE GENOMIC DNA]</scope>
    <source>
        <strain evidence="9 10">BGMRC6574</strain>
    </source>
</reference>
<dbReference type="EC" id="1.1.5.3" evidence="6"/>
<dbReference type="InterPro" id="IPR006076">
    <property type="entry name" value="FAD-dep_OxRdtase"/>
</dbReference>
<comment type="cofactor">
    <cofactor evidence="1 6">
        <name>FAD</name>
        <dbReference type="ChEBI" id="CHEBI:57692"/>
    </cofactor>
</comment>
<evidence type="ECO:0000256" key="3">
    <source>
        <dbReference type="ARBA" id="ARBA00022630"/>
    </source>
</evidence>
<gene>
    <name evidence="9" type="ORF">FJU11_06130</name>
</gene>
<dbReference type="SUPFAM" id="SSF51905">
    <property type="entry name" value="FAD/NAD(P)-binding domain"/>
    <property type="match status" value="1"/>
</dbReference>
<dbReference type="Proteomes" id="UP000320314">
    <property type="component" value="Unassembled WGS sequence"/>
</dbReference>
<dbReference type="PANTHER" id="PTHR11985">
    <property type="entry name" value="GLYCEROL-3-PHOSPHATE DEHYDROGENASE"/>
    <property type="match status" value="1"/>
</dbReference>
<evidence type="ECO:0000256" key="1">
    <source>
        <dbReference type="ARBA" id="ARBA00001974"/>
    </source>
</evidence>
<dbReference type="EMBL" id="VHLH01000007">
    <property type="protein sequence ID" value="TPW30301.1"/>
    <property type="molecule type" value="Genomic_DNA"/>
</dbReference>
<dbReference type="RefSeq" id="WP_141166153.1">
    <property type="nucleotide sequence ID" value="NZ_VHLH01000007.1"/>
</dbReference>
<keyword evidence="5 6" id="KW-0560">Oxidoreductase</keyword>
<organism evidence="9 10">
    <name type="scientific">Pararhizobium mangrovi</name>
    <dbReference type="NCBI Taxonomy" id="2590452"/>
    <lineage>
        <taxon>Bacteria</taxon>
        <taxon>Pseudomonadati</taxon>
        <taxon>Pseudomonadota</taxon>
        <taxon>Alphaproteobacteria</taxon>
        <taxon>Hyphomicrobiales</taxon>
        <taxon>Rhizobiaceae</taxon>
        <taxon>Rhizobium/Agrobacterium group</taxon>
        <taxon>Pararhizobium</taxon>
    </lineage>
</organism>
<dbReference type="Gene3D" id="6.10.250.1890">
    <property type="match status" value="1"/>
</dbReference>
<dbReference type="InterPro" id="IPR038299">
    <property type="entry name" value="DAO_C_sf"/>
</dbReference>
<proteinExistence type="inferred from homology"/>
<dbReference type="InterPro" id="IPR031656">
    <property type="entry name" value="DAO_C"/>
</dbReference>
<keyword evidence="4" id="KW-0274">FAD</keyword>
<dbReference type="NCBIfam" id="NF009906">
    <property type="entry name" value="PRK13369.1"/>
    <property type="match status" value="1"/>
</dbReference>
<evidence type="ECO:0000259" key="7">
    <source>
        <dbReference type="Pfam" id="PF01266"/>
    </source>
</evidence>
<evidence type="ECO:0000256" key="4">
    <source>
        <dbReference type="ARBA" id="ARBA00022827"/>
    </source>
</evidence>
<feature type="domain" description="Alpha-glycerophosphate oxidase C-terminal" evidence="8">
    <location>
        <begin position="395"/>
        <end position="510"/>
    </location>
</feature>
<keyword evidence="10" id="KW-1185">Reference proteome</keyword>
<protein>
    <recommendedName>
        <fullName evidence="6">Glycerol-3-phosphate dehydrogenase</fullName>
        <ecNumber evidence="6">1.1.5.3</ecNumber>
    </recommendedName>
</protein>
<dbReference type="PRINTS" id="PR01001">
    <property type="entry name" value="FADG3PDH"/>
</dbReference>
<sequence length="523" mass="57530">MVDYDIFVIGGGINGCGIARDAAGRGYRVGLAEMNDLGSGTSSWSTKLIHGGLRYLEQYEFRLVRHALKEREVLIAIAPHLVRPLRFVLPHHSGLRPAWLLRLGLFLYDHLGGRETLAKSCAVDLDGPLGAPLRNEFHKGFEYSDAKVDDTRLVVLNARDAADRGADIMVRTRVERVRPADRGWLLELRDAEDGTTRSVTARTLVNAAGPWVDLVDHEIVGRNGPDSVRLVQGSHVVTRRLFDHDRAYIFQNTDGRIVFAIPYQGEFTLLGTTDRDYSGDPGRATIAEEEVGYLLEAANAYFEKPVRREDVVWSFSGVRPLYDDGAKKAQEGTRDYTLSLTEAGGAALLNCFGGKITTYRVLAEDALARLAGPLGSNRASGRSANEGRAHGAGWTARVPLPGGDFEPAALHETIEALRRDYAFLSPGEAVRLVDLYGTRARAVLGNARSLGDLGRDFGAGLSEAEVRYLIDHEWARTLEDVLWRRTKLGLHLAGTAAEEAISNFMHAYRKGEDARTLRQESGV</sequence>
<dbReference type="GO" id="GO:0046168">
    <property type="term" value="P:glycerol-3-phosphate catabolic process"/>
    <property type="evidence" value="ECO:0007669"/>
    <property type="project" value="TreeGrafter"/>
</dbReference>
<dbReference type="InterPro" id="IPR036188">
    <property type="entry name" value="FAD/NAD-bd_sf"/>
</dbReference>
<evidence type="ECO:0000313" key="9">
    <source>
        <dbReference type="EMBL" id="TPW30301.1"/>
    </source>
</evidence>
<evidence type="ECO:0000256" key="6">
    <source>
        <dbReference type="RuleBase" id="RU361217"/>
    </source>
</evidence>
<dbReference type="PANTHER" id="PTHR11985:SF15">
    <property type="entry name" value="GLYCEROL-3-PHOSPHATE DEHYDROGENASE, MITOCHONDRIAL"/>
    <property type="match status" value="1"/>
</dbReference>
<accession>A0A506UB12</accession>
<feature type="domain" description="FAD dependent oxidoreductase" evidence="7">
    <location>
        <begin position="5"/>
        <end position="360"/>
    </location>
</feature>
<evidence type="ECO:0000256" key="2">
    <source>
        <dbReference type="ARBA" id="ARBA00007330"/>
    </source>
</evidence>
<comment type="similarity">
    <text evidence="2 6">Belongs to the FAD-dependent glycerol-3-phosphate dehydrogenase family.</text>
</comment>
<dbReference type="GO" id="GO:0004368">
    <property type="term" value="F:glycerol-3-phosphate dehydrogenase (quinone) activity"/>
    <property type="evidence" value="ECO:0007669"/>
    <property type="project" value="UniProtKB-EC"/>
</dbReference>
<dbReference type="Pfam" id="PF01266">
    <property type="entry name" value="DAO"/>
    <property type="match status" value="1"/>
</dbReference>
<comment type="catalytic activity">
    <reaction evidence="6">
        <text>a quinone + sn-glycerol 3-phosphate = dihydroxyacetone phosphate + a quinol</text>
        <dbReference type="Rhea" id="RHEA:18977"/>
        <dbReference type="ChEBI" id="CHEBI:24646"/>
        <dbReference type="ChEBI" id="CHEBI:57597"/>
        <dbReference type="ChEBI" id="CHEBI:57642"/>
        <dbReference type="ChEBI" id="CHEBI:132124"/>
        <dbReference type="EC" id="1.1.5.3"/>
    </reaction>
</comment>
<keyword evidence="3 6" id="KW-0285">Flavoprotein</keyword>
<dbReference type="Gene3D" id="3.50.50.60">
    <property type="entry name" value="FAD/NAD(P)-binding domain"/>
    <property type="match status" value="1"/>
</dbReference>
<dbReference type="InterPro" id="IPR000447">
    <property type="entry name" value="G3P_DH_FAD-dep"/>
</dbReference>
<dbReference type="Gene3D" id="3.30.9.10">
    <property type="entry name" value="D-Amino Acid Oxidase, subunit A, domain 2"/>
    <property type="match status" value="1"/>
</dbReference>
<dbReference type="GO" id="GO:0009331">
    <property type="term" value="C:glycerol-3-phosphate dehydrogenase (FAD) complex"/>
    <property type="evidence" value="ECO:0007669"/>
    <property type="project" value="UniProtKB-UniRule"/>
</dbReference>
<dbReference type="PROSITE" id="PS00977">
    <property type="entry name" value="FAD_G3PDH_1"/>
    <property type="match status" value="1"/>
</dbReference>
<dbReference type="OrthoDB" id="9766796at2"/>
<dbReference type="Pfam" id="PF16901">
    <property type="entry name" value="DAO_C"/>
    <property type="match status" value="1"/>
</dbReference>
<evidence type="ECO:0000256" key="5">
    <source>
        <dbReference type="ARBA" id="ARBA00023002"/>
    </source>
</evidence>
<evidence type="ECO:0000313" key="10">
    <source>
        <dbReference type="Proteomes" id="UP000320314"/>
    </source>
</evidence>
<dbReference type="SUPFAM" id="SSF54373">
    <property type="entry name" value="FAD-linked reductases, C-terminal domain"/>
    <property type="match status" value="1"/>
</dbReference>
<comment type="caution">
    <text evidence="9">The sequence shown here is derived from an EMBL/GenBank/DDBJ whole genome shotgun (WGS) entry which is preliminary data.</text>
</comment>
<dbReference type="NCBIfam" id="NF008899">
    <property type="entry name" value="PRK12266.1"/>
    <property type="match status" value="1"/>
</dbReference>
<dbReference type="Gene3D" id="1.10.8.870">
    <property type="entry name" value="Alpha-glycerophosphate oxidase, cap domain"/>
    <property type="match status" value="1"/>
</dbReference>
<dbReference type="PROSITE" id="PS00978">
    <property type="entry name" value="FAD_G3PDH_2"/>
    <property type="match status" value="1"/>
</dbReference>
<dbReference type="AlphaFoldDB" id="A0A506UB12"/>
<evidence type="ECO:0000259" key="8">
    <source>
        <dbReference type="Pfam" id="PF16901"/>
    </source>
</evidence>